<evidence type="ECO:0000313" key="1">
    <source>
        <dbReference type="EMBL" id="QDT13243.1"/>
    </source>
</evidence>
<evidence type="ECO:0000313" key="2">
    <source>
        <dbReference type="Proteomes" id="UP000319817"/>
    </source>
</evidence>
<name>A0A517P1L6_9BACT</name>
<accession>A0A517P1L6</accession>
<sequence>MPVAHSLQAMIQPDVDPPGFDWSLIELGQSKVLVSQGSAIDRVLVRLRSTETYFPSLVGVLVAITNAGLTAKSTAK</sequence>
<reference evidence="1 2" key="1">
    <citation type="submission" date="2019-02" db="EMBL/GenBank/DDBJ databases">
        <title>Deep-cultivation of Planctomycetes and their phenomic and genomic characterization uncovers novel biology.</title>
        <authorList>
            <person name="Wiegand S."/>
            <person name="Jogler M."/>
            <person name="Boedeker C."/>
            <person name="Pinto D."/>
            <person name="Vollmers J."/>
            <person name="Rivas-Marin E."/>
            <person name="Kohn T."/>
            <person name="Peeters S.H."/>
            <person name="Heuer A."/>
            <person name="Rast P."/>
            <person name="Oberbeckmann S."/>
            <person name="Bunk B."/>
            <person name="Jeske O."/>
            <person name="Meyerdierks A."/>
            <person name="Storesund J.E."/>
            <person name="Kallscheuer N."/>
            <person name="Luecker S."/>
            <person name="Lage O.M."/>
            <person name="Pohl T."/>
            <person name="Merkel B.J."/>
            <person name="Hornburger P."/>
            <person name="Mueller R.-W."/>
            <person name="Bruemmer F."/>
            <person name="Labrenz M."/>
            <person name="Spormann A.M."/>
            <person name="Op den Camp H."/>
            <person name="Overmann J."/>
            <person name="Amann R."/>
            <person name="Jetten M.S.M."/>
            <person name="Mascher T."/>
            <person name="Medema M.H."/>
            <person name="Devos D.P."/>
            <person name="Kaster A.-K."/>
            <person name="Ovreas L."/>
            <person name="Rohde M."/>
            <person name="Galperin M.Y."/>
            <person name="Jogler C."/>
        </authorList>
    </citation>
    <scope>NUCLEOTIDE SEQUENCE [LARGE SCALE GENOMIC DNA]</scope>
    <source>
        <strain evidence="1 2">K23_9</strain>
    </source>
</reference>
<proteinExistence type="predicted"/>
<protein>
    <submittedName>
        <fullName evidence="1">Uncharacterized protein</fullName>
    </submittedName>
</protein>
<dbReference type="AlphaFoldDB" id="A0A517P1L6"/>
<gene>
    <name evidence="1" type="ORF">K239x_52600</name>
</gene>
<keyword evidence="2" id="KW-1185">Reference proteome</keyword>
<organism evidence="1 2">
    <name type="scientific">Stieleria marina</name>
    <dbReference type="NCBI Taxonomy" id="1930275"/>
    <lineage>
        <taxon>Bacteria</taxon>
        <taxon>Pseudomonadati</taxon>
        <taxon>Planctomycetota</taxon>
        <taxon>Planctomycetia</taxon>
        <taxon>Pirellulales</taxon>
        <taxon>Pirellulaceae</taxon>
        <taxon>Stieleria</taxon>
    </lineage>
</organism>
<dbReference type="Proteomes" id="UP000319817">
    <property type="component" value="Chromosome"/>
</dbReference>
<dbReference type="EMBL" id="CP036526">
    <property type="protein sequence ID" value="QDT13243.1"/>
    <property type="molecule type" value="Genomic_DNA"/>
</dbReference>